<protein>
    <submittedName>
        <fullName evidence="1">Uncharacterized protein</fullName>
    </submittedName>
</protein>
<proteinExistence type="predicted"/>
<dbReference type="RefSeq" id="XP_005705208.1">
    <property type="nucleotide sequence ID" value="XM_005705151.1"/>
</dbReference>
<organism evidence="1 2">
    <name type="scientific">Galdieria sulphuraria</name>
    <name type="common">Red alga</name>
    <dbReference type="NCBI Taxonomy" id="130081"/>
    <lineage>
        <taxon>Eukaryota</taxon>
        <taxon>Rhodophyta</taxon>
        <taxon>Bangiophyceae</taxon>
        <taxon>Galdieriales</taxon>
        <taxon>Galdieriaceae</taxon>
        <taxon>Galdieria</taxon>
    </lineage>
</organism>
<dbReference type="Proteomes" id="UP000030680">
    <property type="component" value="Unassembled WGS sequence"/>
</dbReference>
<gene>
    <name evidence="1" type="ORF">Gasu_38960</name>
</gene>
<dbReference type="OrthoDB" id="10317494at2759"/>
<dbReference type="KEGG" id="gsl:Gasu_38960"/>
<evidence type="ECO:0000313" key="2">
    <source>
        <dbReference type="Proteomes" id="UP000030680"/>
    </source>
</evidence>
<accession>M2XYG0</accession>
<reference evidence="2" key="1">
    <citation type="journal article" date="2013" name="Science">
        <title>Gene transfer from bacteria and archaea facilitated evolution of an extremophilic eukaryote.</title>
        <authorList>
            <person name="Schonknecht G."/>
            <person name="Chen W.H."/>
            <person name="Ternes C.M."/>
            <person name="Barbier G.G."/>
            <person name="Shrestha R.P."/>
            <person name="Stanke M."/>
            <person name="Brautigam A."/>
            <person name="Baker B.J."/>
            <person name="Banfield J.F."/>
            <person name="Garavito R.M."/>
            <person name="Carr K."/>
            <person name="Wilkerson C."/>
            <person name="Rensing S.A."/>
            <person name="Gagneul D."/>
            <person name="Dickenson N.E."/>
            <person name="Oesterhelt C."/>
            <person name="Lercher M.J."/>
            <person name="Weber A.P."/>
        </authorList>
    </citation>
    <scope>NUCLEOTIDE SEQUENCE [LARGE SCALE GENOMIC DNA]</scope>
    <source>
        <strain evidence="2">074W</strain>
    </source>
</reference>
<sequence length="196" mass="23013">MQPNYSFLIKYGMPSWKLIQRLLPKQGFCNHSGTQKVQEKQITLQLANSEETKAFSVVSFLSDPYVQQLLEPYGNDYVIQESEVPEELKEEWSTQLDTLSKKLGSCKLEGKDRVQLRVKLIRKLQDATGIVLPSDAYHNLRNKKVIDVVAWYERIHREQLYHNSMIEDYIRKTFPSNVRLDPVSYRKSERRMTDSK</sequence>
<dbReference type="AlphaFoldDB" id="M2XYG0"/>
<keyword evidence="2" id="KW-1185">Reference proteome</keyword>
<dbReference type="EMBL" id="KB454517">
    <property type="protein sequence ID" value="EME28688.1"/>
    <property type="molecule type" value="Genomic_DNA"/>
</dbReference>
<name>M2XYG0_GALSU</name>
<dbReference type="Gramene" id="EME28688">
    <property type="protein sequence ID" value="EME28688"/>
    <property type="gene ID" value="Gasu_38960"/>
</dbReference>
<evidence type="ECO:0000313" key="1">
    <source>
        <dbReference type="EMBL" id="EME28688.1"/>
    </source>
</evidence>
<dbReference type="GeneID" id="17087544"/>